<keyword evidence="2" id="KW-1185">Reference proteome</keyword>
<gene>
    <name evidence="1" type="primary">RvY_02918-1</name>
    <name evidence="1" type="synonym">RvY_02918.1</name>
    <name evidence="1" type="ORF">RvY_02918</name>
</gene>
<dbReference type="EMBL" id="BDGG01000001">
    <property type="protein sequence ID" value="GAU90512.1"/>
    <property type="molecule type" value="Genomic_DNA"/>
</dbReference>
<evidence type="ECO:0000313" key="1">
    <source>
        <dbReference type="EMBL" id="GAU90512.1"/>
    </source>
</evidence>
<sequence length="77" mass="8911">MIRFFLLTNPSTRGCNTQVYPPHHTQKSASLLCFVSCFLLRTCNFLCVESNLLRLHVFPSDFLVDHHLTLCSELDLR</sequence>
<comment type="caution">
    <text evidence="1">The sequence shown here is derived from an EMBL/GenBank/DDBJ whole genome shotgun (WGS) entry which is preliminary data.</text>
</comment>
<evidence type="ECO:0000313" key="2">
    <source>
        <dbReference type="Proteomes" id="UP000186922"/>
    </source>
</evidence>
<protein>
    <submittedName>
        <fullName evidence="1">Uncharacterized protein</fullName>
    </submittedName>
</protein>
<accession>A0A1D1US24</accession>
<name>A0A1D1US24_RAMVA</name>
<proteinExistence type="predicted"/>
<dbReference type="Proteomes" id="UP000186922">
    <property type="component" value="Unassembled WGS sequence"/>
</dbReference>
<organism evidence="1 2">
    <name type="scientific">Ramazzottius varieornatus</name>
    <name type="common">Water bear</name>
    <name type="synonym">Tardigrade</name>
    <dbReference type="NCBI Taxonomy" id="947166"/>
    <lineage>
        <taxon>Eukaryota</taxon>
        <taxon>Metazoa</taxon>
        <taxon>Ecdysozoa</taxon>
        <taxon>Tardigrada</taxon>
        <taxon>Eutardigrada</taxon>
        <taxon>Parachela</taxon>
        <taxon>Hypsibioidea</taxon>
        <taxon>Ramazzottiidae</taxon>
        <taxon>Ramazzottius</taxon>
    </lineage>
</organism>
<dbReference type="AlphaFoldDB" id="A0A1D1US24"/>
<reference evidence="1 2" key="1">
    <citation type="journal article" date="2016" name="Nat. Commun.">
        <title>Extremotolerant tardigrade genome and improved radiotolerance of human cultured cells by tardigrade-unique protein.</title>
        <authorList>
            <person name="Hashimoto T."/>
            <person name="Horikawa D.D."/>
            <person name="Saito Y."/>
            <person name="Kuwahara H."/>
            <person name="Kozuka-Hata H."/>
            <person name="Shin-I T."/>
            <person name="Minakuchi Y."/>
            <person name="Ohishi K."/>
            <person name="Motoyama A."/>
            <person name="Aizu T."/>
            <person name="Enomoto A."/>
            <person name="Kondo K."/>
            <person name="Tanaka S."/>
            <person name="Hara Y."/>
            <person name="Koshikawa S."/>
            <person name="Sagara H."/>
            <person name="Miura T."/>
            <person name="Yokobori S."/>
            <person name="Miyagawa K."/>
            <person name="Suzuki Y."/>
            <person name="Kubo T."/>
            <person name="Oyama M."/>
            <person name="Kohara Y."/>
            <person name="Fujiyama A."/>
            <person name="Arakawa K."/>
            <person name="Katayama T."/>
            <person name="Toyoda A."/>
            <person name="Kunieda T."/>
        </authorList>
    </citation>
    <scope>NUCLEOTIDE SEQUENCE [LARGE SCALE GENOMIC DNA]</scope>
    <source>
        <strain evidence="1 2">YOKOZUNA-1</strain>
    </source>
</reference>